<dbReference type="InterPro" id="IPR050300">
    <property type="entry name" value="GDXG_lipolytic_enzyme"/>
</dbReference>
<evidence type="ECO:0000259" key="2">
    <source>
        <dbReference type="Pfam" id="PF00326"/>
    </source>
</evidence>
<protein>
    <submittedName>
        <fullName evidence="3">Prolyl oligopeptidase family serine peptidase</fullName>
    </submittedName>
</protein>
<accession>A0ABU7V6S9</accession>
<dbReference type="Gene3D" id="3.40.50.1820">
    <property type="entry name" value="alpha/beta hydrolase"/>
    <property type="match status" value="1"/>
</dbReference>
<dbReference type="InterPro" id="IPR001375">
    <property type="entry name" value="Peptidase_S9_cat"/>
</dbReference>
<dbReference type="PANTHER" id="PTHR48081">
    <property type="entry name" value="AB HYDROLASE SUPERFAMILY PROTEIN C4A8.06C"/>
    <property type="match status" value="1"/>
</dbReference>
<dbReference type="InterPro" id="IPR029058">
    <property type="entry name" value="AB_hydrolase_fold"/>
</dbReference>
<feature type="domain" description="Peptidase S9 prolyl oligopeptidase catalytic" evidence="2">
    <location>
        <begin position="65"/>
        <end position="201"/>
    </location>
</feature>
<dbReference type="PANTHER" id="PTHR48081:SF6">
    <property type="entry name" value="PEPTIDASE S9 PROLYL OLIGOPEPTIDASE CATALYTIC DOMAIN-CONTAINING PROTEIN"/>
    <property type="match status" value="1"/>
</dbReference>
<proteinExistence type="predicted"/>
<reference evidence="3 4" key="1">
    <citation type="submission" date="2024-01" db="EMBL/GenBank/DDBJ databases">
        <title>the genome sequence of strain Microbacterium schleiferi NBRC 15075.</title>
        <authorList>
            <person name="Ding Y."/>
            <person name="Zhang G."/>
        </authorList>
    </citation>
    <scope>NUCLEOTIDE SEQUENCE [LARGE SCALE GENOMIC DNA]</scope>
    <source>
        <strain evidence="3 4">NBRC 15075</strain>
    </source>
</reference>
<evidence type="ECO:0000256" key="1">
    <source>
        <dbReference type="ARBA" id="ARBA00022801"/>
    </source>
</evidence>
<comment type="caution">
    <text evidence="3">The sequence shown here is derived from an EMBL/GenBank/DDBJ whole genome shotgun (WGS) entry which is preliminary data.</text>
</comment>
<keyword evidence="4" id="KW-1185">Reference proteome</keyword>
<organism evidence="3 4">
    <name type="scientific">Microbacterium schleiferi</name>
    <dbReference type="NCBI Taxonomy" id="69362"/>
    <lineage>
        <taxon>Bacteria</taxon>
        <taxon>Bacillati</taxon>
        <taxon>Actinomycetota</taxon>
        <taxon>Actinomycetes</taxon>
        <taxon>Micrococcales</taxon>
        <taxon>Microbacteriaceae</taxon>
        <taxon>Microbacterium</taxon>
    </lineage>
</organism>
<evidence type="ECO:0000313" key="3">
    <source>
        <dbReference type="EMBL" id="MEF2254514.1"/>
    </source>
</evidence>
<keyword evidence="1" id="KW-0378">Hydrolase</keyword>
<name>A0ABU7V6S9_9MICO</name>
<dbReference type="Proteomes" id="UP001351900">
    <property type="component" value="Unassembled WGS sequence"/>
</dbReference>
<sequence>MTVHAIVLPGGSYRNHAAHEAEPVARWLAGLGLASSVLRYPTNTLHPAAHDAIRDRISRVRADGAERVIVIGFSAGGHAAGLAALDQRSDSRVDAALLGYPVVSLVRHVHEATAETLAGPESGSTLRSALSLESVVTPIAPPMFLFHALDDEKVSPEHTFLLSAALRAHRRPHELVVFPTGGHGFALGGPDQPWLPLAEAWLTGLELLL</sequence>
<dbReference type="Pfam" id="PF00326">
    <property type="entry name" value="Peptidase_S9"/>
    <property type="match status" value="1"/>
</dbReference>
<dbReference type="RefSeq" id="WP_331791036.1">
    <property type="nucleotide sequence ID" value="NZ_BAAAUO010000005.1"/>
</dbReference>
<evidence type="ECO:0000313" key="4">
    <source>
        <dbReference type="Proteomes" id="UP001351900"/>
    </source>
</evidence>
<gene>
    <name evidence="3" type="ORF">V2V91_05100</name>
</gene>
<dbReference type="SUPFAM" id="SSF53474">
    <property type="entry name" value="alpha/beta-Hydrolases"/>
    <property type="match status" value="1"/>
</dbReference>
<dbReference type="EMBL" id="JAZHOV010000002">
    <property type="protein sequence ID" value="MEF2254514.1"/>
    <property type="molecule type" value="Genomic_DNA"/>
</dbReference>